<dbReference type="GO" id="GO:0070040">
    <property type="term" value="F:rRNA (adenine(2503)-C2-)-methyltransferase activity"/>
    <property type="evidence" value="ECO:0007669"/>
    <property type="project" value="UniProtKB-UniRule"/>
</dbReference>
<dbReference type="GO" id="GO:0002935">
    <property type="term" value="F:tRNA (adenine(37)-C2)-methyltransferase activity"/>
    <property type="evidence" value="ECO:0007669"/>
    <property type="project" value="UniProtKB-UniRule"/>
</dbReference>
<keyword evidence="15" id="KW-1185">Reference proteome</keyword>
<dbReference type="InterPro" id="IPR048641">
    <property type="entry name" value="RlmN_N"/>
</dbReference>
<evidence type="ECO:0000256" key="10">
    <source>
        <dbReference type="ARBA" id="ARBA00023004"/>
    </source>
</evidence>
<evidence type="ECO:0000256" key="5">
    <source>
        <dbReference type="ARBA" id="ARBA00022603"/>
    </source>
</evidence>
<evidence type="ECO:0000256" key="8">
    <source>
        <dbReference type="ARBA" id="ARBA00022694"/>
    </source>
</evidence>
<dbReference type="Pfam" id="PF04055">
    <property type="entry name" value="Radical_SAM"/>
    <property type="match status" value="1"/>
</dbReference>
<comment type="catalytic activity">
    <reaction evidence="12">
        <text>adenosine(37) in tRNA + 2 reduced [2Fe-2S]-[ferredoxin] + 2 S-adenosyl-L-methionine = 2-methyladenosine(37) in tRNA + 5'-deoxyadenosine + L-methionine + 2 oxidized [2Fe-2S]-[ferredoxin] + S-adenosyl-L-homocysteine</text>
        <dbReference type="Rhea" id="RHEA:43332"/>
        <dbReference type="Rhea" id="RHEA-COMP:10000"/>
        <dbReference type="Rhea" id="RHEA-COMP:10001"/>
        <dbReference type="Rhea" id="RHEA-COMP:10162"/>
        <dbReference type="Rhea" id="RHEA-COMP:10485"/>
        <dbReference type="ChEBI" id="CHEBI:17319"/>
        <dbReference type="ChEBI" id="CHEBI:33737"/>
        <dbReference type="ChEBI" id="CHEBI:33738"/>
        <dbReference type="ChEBI" id="CHEBI:57844"/>
        <dbReference type="ChEBI" id="CHEBI:57856"/>
        <dbReference type="ChEBI" id="CHEBI:59789"/>
        <dbReference type="ChEBI" id="CHEBI:74411"/>
        <dbReference type="ChEBI" id="CHEBI:74497"/>
        <dbReference type="EC" id="2.1.1.192"/>
    </reaction>
</comment>
<evidence type="ECO:0000256" key="6">
    <source>
        <dbReference type="ARBA" id="ARBA00022679"/>
    </source>
</evidence>
<comment type="similarity">
    <text evidence="12">Belongs to the radical SAM superfamily. RlmN family.</text>
</comment>
<keyword evidence="11 12" id="KW-0411">Iron-sulfur</keyword>
<evidence type="ECO:0000313" key="15">
    <source>
        <dbReference type="Proteomes" id="UP000184052"/>
    </source>
</evidence>
<feature type="active site" description="Proton acceptor" evidence="12">
    <location>
        <position position="90"/>
    </location>
</feature>
<dbReference type="AlphaFoldDB" id="A0A1M6DIX8"/>
<keyword evidence="6 12" id="KW-0808">Transferase</keyword>
<feature type="binding site" evidence="12">
    <location>
        <position position="110"/>
    </location>
    <ligand>
        <name>[4Fe-4S] cluster</name>
        <dbReference type="ChEBI" id="CHEBI:49883"/>
        <note>4Fe-4S-S-AdoMet</note>
    </ligand>
</feature>
<dbReference type="InterPro" id="IPR007197">
    <property type="entry name" value="rSAM"/>
</dbReference>
<dbReference type="NCBIfam" id="TIGR00048">
    <property type="entry name" value="rRNA_mod_RlmN"/>
    <property type="match status" value="1"/>
</dbReference>
<dbReference type="Pfam" id="PF21016">
    <property type="entry name" value="RlmN_N"/>
    <property type="match status" value="1"/>
</dbReference>
<gene>
    <name evidence="12" type="primary">rlmN</name>
    <name evidence="14" type="ORF">SAMN02745751_00928</name>
</gene>
<dbReference type="GO" id="GO:0070475">
    <property type="term" value="P:rRNA base methylation"/>
    <property type="evidence" value="ECO:0007669"/>
    <property type="project" value="UniProtKB-UniRule"/>
</dbReference>
<feature type="binding site" evidence="12">
    <location>
        <position position="288"/>
    </location>
    <ligand>
        <name>S-adenosyl-L-methionine</name>
        <dbReference type="ChEBI" id="CHEBI:59789"/>
    </ligand>
</feature>
<dbReference type="STRING" id="1121476.SAMN02745751_00928"/>
<feature type="binding site" evidence="12">
    <location>
        <begin position="157"/>
        <end position="158"/>
    </location>
    <ligand>
        <name>S-adenosyl-L-methionine</name>
        <dbReference type="ChEBI" id="CHEBI:59789"/>
    </ligand>
</feature>
<dbReference type="InterPro" id="IPR027492">
    <property type="entry name" value="RNA_MTrfase_RlmN"/>
</dbReference>
<evidence type="ECO:0000259" key="13">
    <source>
        <dbReference type="PROSITE" id="PS51918"/>
    </source>
</evidence>
<dbReference type="PANTHER" id="PTHR30544:SF5">
    <property type="entry name" value="RADICAL SAM CORE DOMAIN-CONTAINING PROTEIN"/>
    <property type="match status" value="1"/>
</dbReference>
<feature type="binding site" evidence="12">
    <location>
        <position position="114"/>
    </location>
    <ligand>
        <name>[4Fe-4S] cluster</name>
        <dbReference type="ChEBI" id="CHEBI:49883"/>
        <note>4Fe-4S-S-AdoMet</note>
    </ligand>
</feature>
<dbReference type="SFLD" id="SFLDS00029">
    <property type="entry name" value="Radical_SAM"/>
    <property type="match status" value="1"/>
</dbReference>
<dbReference type="EC" id="2.1.1.192" evidence="12"/>
<evidence type="ECO:0000256" key="12">
    <source>
        <dbReference type="HAMAP-Rule" id="MF_01849"/>
    </source>
</evidence>
<feature type="binding site" evidence="12">
    <location>
        <begin position="212"/>
        <end position="214"/>
    </location>
    <ligand>
        <name>S-adenosyl-L-methionine</name>
        <dbReference type="ChEBI" id="CHEBI:59789"/>
    </ligand>
</feature>
<keyword evidence="4 12" id="KW-0698">rRNA processing</keyword>
<comment type="function">
    <text evidence="12">Specifically methylates position 2 of adenine 2503 in 23S rRNA and position 2 of adenine 37 in tRNAs.</text>
</comment>
<dbReference type="CDD" id="cd01335">
    <property type="entry name" value="Radical_SAM"/>
    <property type="match status" value="1"/>
</dbReference>
<feature type="binding site" evidence="12">
    <location>
        <position position="117"/>
    </location>
    <ligand>
        <name>[4Fe-4S] cluster</name>
        <dbReference type="ChEBI" id="CHEBI:49883"/>
        <note>4Fe-4S-S-AdoMet</note>
    </ligand>
</feature>
<protein>
    <recommendedName>
        <fullName evidence="12">Probable dual-specificity RNA methyltransferase RlmN</fullName>
        <ecNumber evidence="12">2.1.1.192</ecNumber>
    </recommendedName>
    <alternativeName>
        <fullName evidence="12">23S rRNA (adenine(2503)-C(2))-methyltransferase</fullName>
    </alternativeName>
    <alternativeName>
        <fullName evidence="12">23S rRNA m2A2503 methyltransferase</fullName>
    </alternativeName>
    <alternativeName>
        <fullName evidence="12">Ribosomal RNA large subunit methyltransferase N</fullName>
    </alternativeName>
    <alternativeName>
        <fullName evidence="12">tRNA (adenine(37)-C(2))-methyltransferase</fullName>
    </alternativeName>
    <alternativeName>
        <fullName evidence="12">tRNA m2A37 methyltransferase</fullName>
    </alternativeName>
</protein>
<comment type="subcellular location">
    <subcellularLocation>
        <location evidence="1 12">Cytoplasm</location>
    </subcellularLocation>
</comment>
<evidence type="ECO:0000256" key="7">
    <source>
        <dbReference type="ARBA" id="ARBA00022691"/>
    </source>
</evidence>
<keyword evidence="12" id="KW-1015">Disulfide bond</keyword>
<keyword evidence="10 12" id="KW-0408">Iron</keyword>
<dbReference type="Gene3D" id="3.20.20.70">
    <property type="entry name" value="Aldolase class I"/>
    <property type="match status" value="1"/>
</dbReference>
<dbReference type="HAMAP" id="MF_01849">
    <property type="entry name" value="RNA_methyltr_RlmN"/>
    <property type="match status" value="1"/>
</dbReference>
<dbReference type="GO" id="GO:0000049">
    <property type="term" value="F:tRNA binding"/>
    <property type="evidence" value="ECO:0007669"/>
    <property type="project" value="UniProtKB-UniRule"/>
</dbReference>
<dbReference type="GO" id="GO:0051539">
    <property type="term" value="F:4 iron, 4 sulfur cluster binding"/>
    <property type="evidence" value="ECO:0007669"/>
    <property type="project" value="UniProtKB-UniRule"/>
</dbReference>
<dbReference type="Proteomes" id="UP000184052">
    <property type="component" value="Unassembled WGS sequence"/>
</dbReference>
<comment type="caution">
    <text evidence="12">Lacks conserved residue(s) required for the propagation of feature annotation.</text>
</comment>
<dbReference type="EMBL" id="FQZL01000006">
    <property type="protein sequence ID" value="SHI73009.1"/>
    <property type="molecule type" value="Genomic_DNA"/>
</dbReference>
<dbReference type="GO" id="GO:0019843">
    <property type="term" value="F:rRNA binding"/>
    <property type="evidence" value="ECO:0007669"/>
    <property type="project" value="UniProtKB-UniRule"/>
</dbReference>
<dbReference type="SFLD" id="SFLDG01062">
    <property type="entry name" value="methyltransferase_(Class_A)"/>
    <property type="match status" value="1"/>
</dbReference>
<keyword evidence="7 12" id="KW-0949">S-adenosyl-L-methionine</keyword>
<comment type="catalytic activity">
    <reaction evidence="12">
        <text>adenosine(2503) in 23S rRNA + 2 reduced [2Fe-2S]-[ferredoxin] + 2 S-adenosyl-L-methionine = 2-methyladenosine(2503) in 23S rRNA + 5'-deoxyadenosine + L-methionine + 2 oxidized [2Fe-2S]-[ferredoxin] + S-adenosyl-L-homocysteine</text>
        <dbReference type="Rhea" id="RHEA:42916"/>
        <dbReference type="Rhea" id="RHEA-COMP:10000"/>
        <dbReference type="Rhea" id="RHEA-COMP:10001"/>
        <dbReference type="Rhea" id="RHEA-COMP:10152"/>
        <dbReference type="Rhea" id="RHEA-COMP:10282"/>
        <dbReference type="ChEBI" id="CHEBI:17319"/>
        <dbReference type="ChEBI" id="CHEBI:33737"/>
        <dbReference type="ChEBI" id="CHEBI:33738"/>
        <dbReference type="ChEBI" id="CHEBI:57844"/>
        <dbReference type="ChEBI" id="CHEBI:57856"/>
        <dbReference type="ChEBI" id="CHEBI:59789"/>
        <dbReference type="ChEBI" id="CHEBI:74411"/>
        <dbReference type="ChEBI" id="CHEBI:74497"/>
        <dbReference type="EC" id="2.1.1.192"/>
    </reaction>
</comment>
<keyword evidence="3 12" id="KW-0963">Cytoplasm</keyword>
<evidence type="ECO:0000256" key="2">
    <source>
        <dbReference type="ARBA" id="ARBA00022485"/>
    </source>
</evidence>
<evidence type="ECO:0000256" key="9">
    <source>
        <dbReference type="ARBA" id="ARBA00022723"/>
    </source>
</evidence>
<dbReference type="GO" id="GO:0030488">
    <property type="term" value="P:tRNA methylation"/>
    <property type="evidence" value="ECO:0007669"/>
    <property type="project" value="UniProtKB-UniRule"/>
</dbReference>
<dbReference type="PIRSF" id="PIRSF006004">
    <property type="entry name" value="CHP00048"/>
    <property type="match status" value="1"/>
</dbReference>
<dbReference type="FunFam" id="3.20.20.70:FF:000014">
    <property type="entry name" value="Probable dual-specificity RNA methyltransferase RlmN"/>
    <property type="match status" value="1"/>
</dbReference>
<dbReference type="PROSITE" id="PS51918">
    <property type="entry name" value="RADICAL_SAM"/>
    <property type="match status" value="1"/>
</dbReference>
<feature type="domain" description="Radical SAM core" evidence="13">
    <location>
        <begin position="96"/>
        <end position="326"/>
    </location>
</feature>
<evidence type="ECO:0000256" key="1">
    <source>
        <dbReference type="ARBA" id="ARBA00004496"/>
    </source>
</evidence>
<dbReference type="GO" id="GO:0046872">
    <property type="term" value="F:metal ion binding"/>
    <property type="evidence" value="ECO:0007669"/>
    <property type="project" value="UniProtKB-KW"/>
</dbReference>
<feature type="active site" description="S-methylcysteine intermediate" evidence="12">
    <location>
        <position position="331"/>
    </location>
</feature>
<comment type="miscellaneous">
    <text evidence="12">Reaction proceeds by a ping-pong mechanism involving intermediate methylation of a conserved cysteine residue.</text>
</comment>
<sequence length="343" mass="39549">MYINNLDYNEMEKLVVDSGFPRFRADQLFRWIHGKMVSDFKEMKNLPKTFIEYMNDNHRFDKPGIHKRLDSSQDNTKKYLIELEDGNIIESVYLNYDFGESVCISSQVGCNMGCLFCASTKDGRIRNLRASEMLEQIYIIQKDIMTKINSVVIMGSGEPFDNLDNVKRFIEIVTDEKGMNISKRKITLSTCGIIPGIYEALDEGMQFNLAVSLHSAVQKKRDEIIPASKNYPLKDLIKACDYYTEKTGRRVTYEYIIIKGFNDGKEDLKELVKLLKNSNCHVNLIPLNPIEEFHGEAPTHRETVLINKYLNSNGINATIRRELGRDINAACGQLRRNYINNRE</sequence>
<keyword evidence="2 12" id="KW-0004">4Fe-4S</keyword>
<dbReference type="PANTHER" id="PTHR30544">
    <property type="entry name" value="23S RRNA METHYLTRANSFERASE"/>
    <property type="match status" value="1"/>
</dbReference>
<feature type="binding site" evidence="12">
    <location>
        <position position="189"/>
    </location>
    <ligand>
        <name>S-adenosyl-L-methionine</name>
        <dbReference type="ChEBI" id="CHEBI:59789"/>
    </ligand>
</feature>
<dbReference type="SUPFAM" id="SSF102114">
    <property type="entry name" value="Radical SAM enzymes"/>
    <property type="match status" value="1"/>
</dbReference>
<proteinExistence type="inferred from homology"/>
<evidence type="ECO:0000256" key="11">
    <source>
        <dbReference type="ARBA" id="ARBA00023014"/>
    </source>
</evidence>
<name>A0A1M6DIX8_9FIRM</name>
<dbReference type="InterPro" id="IPR058240">
    <property type="entry name" value="rSAM_sf"/>
</dbReference>
<dbReference type="SFLD" id="SFLDF00275">
    <property type="entry name" value="adenosine_C2_methyltransferase"/>
    <property type="match status" value="1"/>
</dbReference>
<organism evidence="14 15">
    <name type="scientific">Dethiosulfatibacter aminovorans DSM 17477</name>
    <dbReference type="NCBI Taxonomy" id="1121476"/>
    <lineage>
        <taxon>Bacteria</taxon>
        <taxon>Bacillati</taxon>
        <taxon>Bacillota</taxon>
        <taxon>Tissierellia</taxon>
        <taxon>Dethiosulfatibacter</taxon>
    </lineage>
</organism>
<reference evidence="14 15" key="1">
    <citation type="submission" date="2016-11" db="EMBL/GenBank/DDBJ databases">
        <authorList>
            <person name="Jaros S."/>
            <person name="Januszkiewicz K."/>
            <person name="Wedrychowicz H."/>
        </authorList>
    </citation>
    <scope>NUCLEOTIDE SEQUENCE [LARGE SCALE GENOMIC DNA]</scope>
    <source>
        <strain evidence="14 15">DSM 17477</strain>
    </source>
</reference>
<keyword evidence="5 12" id="KW-0489">Methyltransferase</keyword>
<accession>A0A1M6DIX8</accession>
<keyword evidence="8 12" id="KW-0819">tRNA processing</keyword>
<dbReference type="InterPro" id="IPR040072">
    <property type="entry name" value="Methyltransferase_A"/>
</dbReference>
<evidence type="ECO:0000313" key="14">
    <source>
        <dbReference type="EMBL" id="SHI73009.1"/>
    </source>
</evidence>
<evidence type="ECO:0000256" key="4">
    <source>
        <dbReference type="ARBA" id="ARBA00022552"/>
    </source>
</evidence>
<comment type="cofactor">
    <cofactor evidence="12">
        <name>[4Fe-4S] cluster</name>
        <dbReference type="ChEBI" id="CHEBI:49883"/>
    </cofactor>
    <text evidence="12">Binds 1 [4Fe-4S] cluster. The cluster is coordinated with 3 cysteines and an exchangeable S-adenosyl-L-methionine.</text>
</comment>
<dbReference type="RefSeq" id="WP_245819748.1">
    <property type="nucleotide sequence ID" value="NZ_FQZL01000006.1"/>
</dbReference>
<evidence type="ECO:0000256" key="3">
    <source>
        <dbReference type="ARBA" id="ARBA00022490"/>
    </source>
</evidence>
<dbReference type="GO" id="GO:0005737">
    <property type="term" value="C:cytoplasm"/>
    <property type="evidence" value="ECO:0007669"/>
    <property type="project" value="UniProtKB-SubCell"/>
</dbReference>
<dbReference type="InterPro" id="IPR004383">
    <property type="entry name" value="rRNA_lsu_MTrfase_RlmN/Cfr"/>
</dbReference>
<keyword evidence="9 12" id="KW-0479">Metal-binding</keyword>
<dbReference type="InterPro" id="IPR013785">
    <property type="entry name" value="Aldolase_TIM"/>
</dbReference>
<dbReference type="Gene3D" id="1.10.150.530">
    <property type="match status" value="1"/>
</dbReference>